<proteinExistence type="predicted"/>
<name>A0A4Y2GPJ1_ARAVE</name>
<keyword evidence="2" id="KW-1185">Reference proteome</keyword>
<dbReference type="EMBL" id="BGPR01001509">
    <property type="protein sequence ID" value="GBM55630.1"/>
    <property type="molecule type" value="Genomic_DNA"/>
</dbReference>
<comment type="caution">
    <text evidence="1">The sequence shown here is derived from an EMBL/GenBank/DDBJ whole genome shotgun (WGS) entry which is preliminary data.</text>
</comment>
<dbReference type="AlphaFoldDB" id="A0A4Y2GPJ1"/>
<accession>A0A4Y2GPJ1</accession>
<evidence type="ECO:0000313" key="1">
    <source>
        <dbReference type="EMBL" id="GBM55630.1"/>
    </source>
</evidence>
<evidence type="ECO:0000313" key="2">
    <source>
        <dbReference type="Proteomes" id="UP000499080"/>
    </source>
</evidence>
<sequence>MGYPKDGAWDIYTTFPPVTSLLHHLCRIVFKSIPKFHLLNKHPVFKPREDCFGIFFVILNCGQVTRMPFALSTDTSDFHDSLMADVCLTAADLTCTRPMYMVDLRVSSSSLETQTLSC</sequence>
<organism evidence="1 2">
    <name type="scientific">Araneus ventricosus</name>
    <name type="common">Orbweaver spider</name>
    <name type="synonym">Epeira ventricosa</name>
    <dbReference type="NCBI Taxonomy" id="182803"/>
    <lineage>
        <taxon>Eukaryota</taxon>
        <taxon>Metazoa</taxon>
        <taxon>Ecdysozoa</taxon>
        <taxon>Arthropoda</taxon>
        <taxon>Chelicerata</taxon>
        <taxon>Arachnida</taxon>
        <taxon>Araneae</taxon>
        <taxon>Araneomorphae</taxon>
        <taxon>Entelegynae</taxon>
        <taxon>Araneoidea</taxon>
        <taxon>Araneidae</taxon>
        <taxon>Araneus</taxon>
    </lineage>
</organism>
<reference evidence="1 2" key="1">
    <citation type="journal article" date="2019" name="Sci. Rep.">
        <title>Orb-weaving spider Araneus ventricosus genome elucidates the spidroin gene catalogue.</title>
        <authorList>
            <person name="Kono N."/>
            <person name="Nakamura H."/>
            <person name="Ohtoshi R."/>
            <person name="Moran D.A.P."/>
            <person name="Shinohara A."/>
            <person name="Yoshida Y."/>
            <person name="Fujiwara M."/>
            <person name="Mori M."/>
            <person name="Tomita M."/>
            <person name="Arakawa K."/>
        </authorList>
    </citation>
    <scope>NUCLEOTIDE SEQUENCE [LARGE SCALE GENOMIC DNA]</scope>
</reference>
<dbReference type="Proteomes" id="UP000499080">
    <property type="component" value="Unassembled WGS sequence"/>
</dbReference>
<gene>
    <name evidence="1" type="ORF">AVEN_35524_1</name>
</gene>
<protein>
    <submittedName>
        <fullName evidence="1">Uncharacterized protein</fullName>
    </submittedName>
</protein>